<name>A0A317JW47_9ACTN</name>
<evidence type="ECO:0000259" key="1">
    <source>
        <dbReference type="PROSITE" id="PS50056"/>
    </source>
</evidence>
<dbReference type="SUPFAM" id="SSF52799">
    <property type="entry name" value="(Phosphotyrosine protein) phosphatases II"/>
    <property type="match status" value="1"/>
</dbReference>
<dbReference type="AlphaFoldDB" id="A0A317JW47"/>
<comment type="caution">
    <text evidence="2">The sequence shown here is derived from an EMBL/GenBank/DDBJ whole genome shotgun (WGS) entry which is preliminary data.</text>
</comment>
<dbReference type="PROSITE" id="PS50056">
    <property type="entry name" value="TYR_PHOSPHATASE_2"/>
    <property type="match status" value="1"/>
</dbReference>
<dbReference type="Pfam" id="PF00102">
    <property type="entry name" value="Y_phosphatase"/>
    <property type="match status" value="1"/>
</dbReference>
<dbReference type="OrthoDB" id="2629679at2"/>
<organism evidence="2 3">
    <name type="scientific">Micromonospora globispora</name>
    <dbReference type="NCBI Taxonomy" id="1450148"/>
    <lineage>
        <taxon>Bacteria</taxon>
        <taxon>Bacillati</taxon>
        <taxon>Actinomycetota</taxon>
        <taxon>Actinomycetes</taxon>
        <taxon>Micromonosporales</taxon>
        <taxon>Micromonosporaceae</taxon>
        <taxon>Micromonospora</taxon>
    </lineage>
</organism>
<sequence length="139" mass="15257">METGEPWAHGRGLVTLPGGAQVRGRRIAAAATPADFALLLAPGPLPPWPHRRIRWPDFWVPLDRADALDALHEALRRAYAGQRVEVACRGGVGRTGTALAALAVLDGLPADRAVAWVRTHHHPRAVETPWQRRWLQRVG</sequence>
<protein>
    <submittedName>
        <fullName evidence="2">Protein phosphatase</fullName>
    </submittedName>
</protein>
<dbReference type="PANTHER" id="PTHR23339">
    <property type="entry name" value="TYROSINE SPECIFIC PROTEIN PHOSPHATASE AND DUAL SPECIFICITY PROTEIN PHOSPHATASE"/>
    <property type="match status" value="1"/>
</dbReference>
<evidence type="ECO:0000313" key="2">
    <source>
        <dbReference type="EMBL" id="PWU44184.1"/>
    </source>
</evidence>
<dbReference type="InterPro" id="IPR050561">
    <property type="entry name" value="PTP"/>
</dbReference>
<dbReference type="Proteomes" id="UP000245683">
    <property type="component" value="Unassembled WGS sequence"/>
</dbReference>
<keyword evidence="3" id="KW-1185">Reference proteome</keyword>
<feature type="domain" description="Tyrosine specific protein phosphatases" evidence="1">
    <location>
        <begin position="65"/>
        <end position="120"/>
    </location>
</feature>
<dbReference type="InterPro" id="IPR029021">
    <property type="entry name" value="Prot-tyrosine_phosphatase-like"/>
</dbReference>
<dbReference type="InterPro" id="IPR000387">
    <property type="entry name" value="Tyr_Pase_dom"/>
</dbReference>
<dbReference type="EMBL" id="QGSV01000351">
    <property type="protein sequence ID" value="PWU44184.1"/>
    <property type="molecule type" value="Genomic_DNA"/>
</dbReference>
<dbReference type="RefSeq" id="WP_109947425.1">
    <property type="nucleotide sequence ID" value="NZ_QGSV01000351.1"/>
</dbReference>
<dbReference type="InterPro" id="IPR000242">
    <property type="entry name" value="PTP_cat"/>
</dbReference>
<evidence type="ECO:0000313" key="3">
    <source>
        <dbReference type="Proteomes" id="UP000245683"/>
    </source>
</evidence>
<proteinExistence type="predicted"/>
<reference evidence="3" key="1">
    <citation type="submission" date="2018-05" db="EMBL/GenBank/DDBJ databases">
        <title>Micromonospora globispora sp. nov. and Micromonospora rugosa sp. nov., isolated from marine sediment.</title>
        <authorList>
            <person name="Carro L."/>
            <person name="Aysel V."/>
            <person name="Cetin D."/>
            <person name="Igual J.M."/>
            <person name="Klenk H.-P."/>
            <person name="Trujillo M.E."/>
            <person name="Sahin N."/>
        </authorList>
    </citation>
    <scope>NUCLEOTIDE SEQUENCE [LARGE SCALE GENOMIC DNA]</scope>
    <source>
        <strain evidence="3">S2904</strain>
    </source>
</reference>
<dbReference type="GO" id="GO:0004725">
    <property type="term" value="F:protein tyrosine phosphatase activity"/>
    <property type="evidence" value="ECO:0007669"/>
    <property type="project" value="InterPro"/>
</dbReference>
<accession>A0A317JW47</accession>
<gene>
    <name evidence="2" type="ORF">DLJ46_27345</name>
</gene>
<dbReference type="Gene3D" id="3.90.190.10">
    <property type="entry name" value="Protein tyrosine phosphatase superfamily"/>
    <property type="match status" value="1"/>
</dbReference>